<protein>
    <submittedName>
        <fullName evidence="1">Uncharacterized protein</fullName>
    </submittedName>
</protein>
<comment type="caution">
    <text evidence="1">The sequence shown here is derived from an EMBL/GenBank/DDBJ whole genome shotgun (WGS) entry which is preliminary data.</text>
</comment>
<accession>A0ABU6WNX9</accession>
<proteinExistence type="predicted"/>
<keyword evidence="2" id="KW-1185">Reference proteome</keyword>
<reference evidence="1 2" key="1">
    <citation type="journal article" date="2023" name="Plants (Basel)">
        <title>Bridging the Gap: Combining Genomics and Transcriptomics Approaches to Understand Stylosanthes scabra, an Orphan Legume from the Brazilian Caatinga.</title>
        <authorList>
            <person name="Ferreira-Neto J.R.C."/>
            <person name="da Silva M.D."/>
            <person name="Binneck E."/>
            <person name="de Melo N.F."/>
            <person name="da Silva R.H."/>
            <person name="de Melo A.L.T.M."/>
            <person name="Pandolfi V."/>
            <person name="Bustamante F.O."/>
            <person name="Brasileiro-Vidal A.C."/>
            <person name="Benko-Iseppon A.M."/>
        </authorList>
    </citation>
    <scope>NUCLEOTIDE SEQUENCE [LARGE SCALE GENOMIC DNA]</scope>
    <source>
        <tissue evidence="1">Leaves</tissue>
    </source>
</reference>
<sequence length="135" mass="15195">MVMKDPQLLGFRIKGHNRAYDVVLIRPTPHSIPTWHRYATEALFIARWARLVTVLWAKPMSGSNCLLFETVRDLTLGIEKYLGKAKKGIGSKGFMKRSQNKGSCPGYVAPRPSLFEAQFDLYGGRTAEAQCILTH</sequence>
<dbReference type="EMBL" id="JASCZI010181781">
    <property type="protein sequence ID" value="MED6185808.1"/>
    <property type="molecule type" value="Genomic_DNA"/>
</dbReference>
<gene>
    <name evidence="1" type="ORF">PIB30_060618</name>
</gene>
<evidence type="ECO:0000313" key="2">
    <source>
        <dbReference type="Proteomes" id="UP001341840"/>
    </source>
</evidence>
<name>A0ABU6WNX9_9FABA</name>
<dbReference type="Proteomes" id="UP001341840">
    <property type="component" value="Unassembled WGS sequence"/>
</dbReference>
<evidence type="ECO:0000313" key="1">
    <source>
        <dbReference type="EMBL" id="MED6185808.1"/>
    </source>
</evidence>
<organism evidence="1 2">
    <name type="scientific">Stylosanthes scabra</name>
    <dbReference type="NCBI Taxonomy" id="79078"/>
    <lineage>
        <taxon>Eukaryota</taxon>
        <taxon>Viridiplantae</taxon>
        <taxon>Streptophyta</taxon>
        <taxon>Embryophyta</taxon>
        <taxon>Tracheophyta</taxon>
        <taxon>Spermatophyta</taxon>
        <taxon>Magnoliopsida</taxon>
        <taxon>eudicotyledons</taxon>
        <taxon>Gunneridae</taxon>
        <taxon>Pentapetalae</taxon>
        <taxon>rosids</taxon>
        <taxon>fabids</taxon>
        <taxon>Fabales</taxon>
        <taxon>Fabaceae</taxon>
        <taxon>Papilionoideae</taxon>
        <taxon>50 kb inversion clade</taxon>
        <taxon>dalbergioids sensu lato</taxon>
        <taxon>Dalbergieae</taxon>
        <taxon>Pterocarpus clade</taxon>
        <taxon>Stylosanthes</taxon>
    </lineage>
</organism>